<dbReference type="OrthoDB" id="5188123at2"/>
<reference evidence="3" key="1">
    <citation type="submission" date="2016-10" db="EMBL/GenBank/DDBJ databases">
        <authorList>
            <person name="Varghese N."/>
            <person name="Submissions S."/>
        </authorList>
    </citation>
    <scope>NUCLEOTIDE SEQUENCE [LARGE SCALE GENOMIC DNA]</scope>
    <source>
        <strain evidence="3">DSM 46838</strain>
    </source>
</reference>
<proteinExistence type="predicted"/>
<dbReference type="EMBL" id="FOND01000001">
    <property type="protein sequence ID" value="SFD88499.1"/>
    <property type="molecule type" value="Genomic_DNA"/>
</dbReference>
<sequence>MSAELPDPVPLELPDGEPEAVEELVRDVDGAARRLGELADRLSGPAGAAPGWLGADAVAAAGQLARVVTLARESAAAVRSAAVRLGAHGELLRDARRQVLELRAEQDEDFRAAWQRIGQLEDPRLALMTGSPAWVGVVAEIEAAEARRRRRHALVLEELAHDAGATGRVLADATRPVGGTGRRGDGARVLAHLTGELPGWGRPELAARGRALADTLIGTPLTPEERAALVSDSAALAADPAFATAFVRGLGAVGVRLLLELLGRDPHGPGNPLAGVLAAALGTATPGTAAGDGVTAVLGATYVPADAPLGAAPAAAGMAAVLLAGTGSRGLRPATAGEWARQLLVREHVQQAPAGPVPPAWPAAAADPVAVAVRYVAHGGDPQAAAALLGDGRVWEAALARVWGDGGQALADLVAAAGRAGGGAGARAVQLGLETIGAGLVEGDPAGWTVGRGVVAAVSPALGDAVAVNVEGVAGTLAALSAEGAGSRAEAEGTGSRAEAEGTGSRAEAEARGLGYLTVDGHAAAAVERALAEWAGGRPAGSGTEPLPAVAVAAAYVAVQEYGQRLTYALDGFELRAAAEDRARLWNWTAGPLLEAVSFVRIAPVAVTAEILGAYGPLVLDMDNTFSQSPDEGPRLAAEDAIARARETLPPDALARAGAVAAQAEGAFLRVAERLGGPRAPVSAERDWTRATLELVTGGMADLATDGQRDRAAADGLLGPPRGRR</sequence>
<feature type="region of interest" description="Disordered" evidence="1">
    <location>
        <begin position="485"/>
        <end position="506"/>
    </location>
</feature>
<evidence type="ECO:0000256" key="1">
    <source>
        <dbReference type="SAM" id="MobiDB-lite"/>
    </source>
</evidence>
<dbReference type="RefSeq" id="WP_092194906.1">
    <property type="nucleotide sequence ID" value="NZ_FOND01000001.1"/>
</dbReference>
<name>A0A1I1W0F0_9ACTN</name>
<protein>
    <submittedName>
        <fullName evidence="2">Uncharacterized protein</fullName>
    </submittedName>
</protein>
<organism evidence="2 3">
    <name type="scientific">Blastococcus tunisiensis</name>
    <dbReference type="NCBI Taxonomy" id="1798228"/>
    <lineage>
        <taxon>Bacteria</taxon>
        <taxon>Bacillati</taxon>
        <taxon>Actinomycetota</taxon>
        <taxon>Actinomycetes</taxon>
        <taxon>Geodermatophilales</taxon>
        <taxon>Geodermatophilaceae</taxon>
        <taxon>Blastococcus</taxon>
    </lineage>
</organism>
<dbReference type="AlphaFoldDB" id="A0A1I1W0F0"/>
<accession>A0A1I1W0F0</accession>
<evidence type="ECO:0000313" key="2">
    <source>
        <dbReference type="EMBL" id="SFD88499.1"/>
    </source>
</evidence>
<feature type="compositionally biased region" description="Low complexity" evidence="1">
    <location>
        <begin position="485"/>
        <end position="496"/>
    </location>
</feature>
<dbReference type="Proteomes" id="UP000198589">
    <property type="component" value="Unassembled WGS sequence"/>
</dbReference>
<keyword evidence="3" id="KW-1185">Reference proteome</keyword>
<dbReference type="STRING" id="1798228.SAMN05216574_101184"/>
<gene>
    <name evidence="2" type="ORF">SAMN05216574_101184</name>
</gene>
<evidence type="ECO:0000313" key="3">
    <source>
        <dbReference type="Proteomes" id="UP000198589"/>
    </source>
</evidence>
<feature type="region of interest" description="Disordered" evidence="1">
    <location>
        <begin position="702"/>
        <end position="725"/>
    </location>
</feature>